<evidence type="ECO:0000313" key="17">
    <source>
        <dbReference type="Proteomes" id="UP000030671"/>
    </source>
</evidence>
<organism evidence="16 17">
    <name type="scientific">Heterobasidion irregulare (strain TC 32-1)</name>
    <dbReference type="NCBI Taxonomy" id="747525"/>
    <lineage>
        <taxon>Eukaryota</taxon>
        <taxon>Fungi</taxon>
        <taxon>Dikarya</taxon>
        <taxon>Basidiomycota</taxon>
        <taxon>Agaricomycotina</taxon>
        <taxon>Agaricomycetes</taxon>
        <taxon>Russulales</taxon>
        <taxon>Bondarzewiaceae</taxon>
        <taxon>Heterobasidion</taxon>
        <taxon>Heterobasidion annosum species complex</taxon>
    </lineage>
</organism>
<dbReference type="GO" id="GO:0030688">
    <property type="term" value="C:preribosome, small subunit precursor"/>
    <property type="evidence" value="ECO:0007669"/>
    <property type="project" value="TreeGrafter"/>
</dbReference>
<dbReference type="SMART" id="SM00090">
    <property type="entry name" value="RIO"/>
    <property type="match status" value="1"/>
</dbReference>
<keyword evidence="4" id="KW-0723">Serine/threonine-protein kinase</keyword>
<dbReference type="FunFam" id="1.10.10.10:FF:000053">
    <property type="entry name" value="Serine/threonine-protein kinase RIO2"/>
    <property type="match status" value="1"/>
</dbReference>
<dbReference type="GO" id="GO:0005524">
    <property type="term" value="F:ATP binding"/>
    <property type="evidence" value="ECO:0007669"/>
    <property type="project" value="UniProtKB-KW"/>
</dbReference>
<evidence type="ECO:0000256" key="9">
    <source>
        <dbReference type="ARBA" id="ARBA00022840"/>
    </source>
</evidence>
<evidence type="ECO:0000256" key="11">
    <source>
        <dbReference type="ARBA" id="ARBA00047899"/>
    </source>
</evidence>
<dbReference type="FunFam" id="3.30.200.20:FF:000052">
    <property type="entry name" value="Serine/threonine-protein kinase RIO2"/>
    <property type="match status" value="1"/>
</dbReference>
<dbReference type="InterPro" id="IPR015285">
    <property type="entry name" value="RIO2_wHTH_N"/>
</dbReference>
<protein>
    <recommendedName>
        <fullName evidence="13">Serine/threonine-protein kinase RIO2</fullName>
        <ecNumber evidence="3">2.7.11.1</ecNumber>
    </recommendedName>
    <alternativeName>
        <fullName evidence="14">Serine/threonine-protein kinase rio2</fullName>
    </alternativeName>
</protein>
<dbReference type="InterPro" id="IPR036388">
    <property type="entry name" value="WH-like_DNA-bd_sf"/>
</dbReference>
<dbReference type="FunCoup" id="W4KNL6">
    <property type="interactions" value="794"/>
</dbReference>
<evidence type="ECO:0000256" key="4">
    <source>
        <dbReference type="ARBA" id="ARBA00022527"/>
    </source>
</evidence>
<dbReference type="RefSeq" id="XP_009540348.1">
    <property type="nucleotide sequence ID" value="XM_009542053.1"/>
</dbReference>
<keyword evidence="17" id="KW-1185">Reference proteome</keyword>
<evidence type="ECO:0000313" key="16">
    <source>
        <dbReference type="EMBL" id="ETW87279.1"/>
    </source>
</evidence>
<evidence type="ECO:0000256" key="14">
    <source>
        <dbReference type="ARBA" id="ARBA00068837"/>
    </source>
</evidence>
<dbReference type="CDD" id="cd05144">
    <property type="entry name" value="RIO2_C"/>
    <property type="match status" value="1"/>
</dbReference>
<dbReference type="eggNOG" id="KOG2268">
    <property type="taxonomic scope" value="Eukaryota"/>
</dbReference>
<keyword evidence="8" id="KW-0418">Kinase</keyword>
<keyword evidence="7" id="KW-0547">Nucleotide-binding</keyword>
<dbReference type="GO" id="GO:0046872">
    <property type="term" value="F:metal ion binding"/>
    <property type="evidence" value="ECO:0007669"/>
    <property type="project" value="UniProtKB-KW"/>
</dbReference>
<evidence type="ECO:0000256" key="7">
    <source>
        <dbReference type="ARBA" id="ARBA00022741"/>
    </source>
</evidence>
<comment type="catalytic activity">
    <reaction evidence="11">
        <text>L-threonyl-[protein] + ATP = O-phospho-L-threonyl-[protein] + ADP + H(+)</text>
        <dbReference type="Rhea" id="RHEA:46608"/>
        <dbReference type="Rhea" id="RHEA-COMP:11060"/>
        <dbReference type="Rhea" id="RHEA-COMP:11605"/>
        <dbReference type="ChEBI" id="CHEBI:15378"/>
        <dbReference type="ChEBI" id="CHEBI:30013"/>
        <dbReference type="ChEBI" id="CHEBI:30616"/>
        <dbReference type="ChEBI" id="CHEBI:61977"/>
        <dbReference type="ChEBI" id="CHEBI:456216"/>
        <dbReference type="EC" id="2.7.11.1"/>
    </reaction>
</comment>
<evidence type="ECO:0000256" key="3">
    <source>
        <dbReference type="ARBA" id="ARBA00012513"/>
    </source>
</evidence>
<dbReference type="Gene3D" id="3.30.200.20">
    <property type="entry name" value="Phosphorylase Kinase, domain 1"/>
    <property type="match status" value="1"/>
</dbReference>
<dbReference type="GeneID" id="20673574"/>
<dbReference type="InterPro" id="IPR036390">
    <property type="entry name" value="WH_DNA-bd_sf"/>
</dbReference>
<dbReference type="AlphaFoldDB" id="W4KNL6"/>
<evidence type="ECO:0000256" key="10">
    <source>
        <dbReference type="ARBA" id="ARBA00022842"/>
    </source>
</evidence>
<keyword evidence="6" id="KW-0479">Metal-binding</keyword>
<dbReference type="InterPro" id="IPR018934">
    <property type="entry name" value="RIO_dom"/>
</dbReference>
<name>W4KNL6_HETIT</name>
<dbReference type="InParanoid" id="W4KNL6"/>
<evidence type="ECO:0000256" key="13">
    <source>
        <dbReference type="ARBA" id="ARBA00068353"/>
    </source>
</evidence>
<keyword evidence="9" id="KW-0067">ATP-binding</keyword>
<keyword evidence="5" id="KW-0808">Transferase</keyword>
<dbReference type="GO" id="GO:0005634">
    <property type="term" value="C:nucleus"/>
    <property type="evidence" value="ECO:0007669"/>
    <property type="project" value="TreeGrafter"/>
</dbReference>
<evidence type="ECO:0000256" key="5">
    <source>
        <dbReference type="ARBA" id="ARBA00022679"/>
    </source>
</evidence>
<dbReference type="STRING" id="747525.W4KNL6"/>
<evidence type="ECO:0000256" key="12">
    <source>
        <dbReference type="ARBA" id="ARBA00048679"/>
    </source>
</evidence>
<dbReference type="Gene3D" id="1.10.10.10">
    <property type="entry name" value="Winged helix-like DNA-binding domain superfamily/Winged helix DNA-binding domain"/>
    <property type="match status" value="1"/>
</dbReference>
<comment type="similarity">
    <text evidence="2">Belongs to the protein kinase superfamily. RIO-type Ser/Thr kinase family.</text>
</comment>
<dbReference type="HOGENOM" id="CLU_018693_0_0_1"/>
<dbReference type="Pfam" id="PF01163">
    <property type="entry name" value="RIO1"/>
    <property type="match status" value="1"/>
</dbReference>
<dbReference type="PANTHER" id="PTHR45852:SF1">
    <property type="entry name" value="SERINE_THREONINE-PROTEIN KINASE RIO2"/>
    <property type="match status" value="1"/>
</dbReference>
<comment type="catalytic activity">
    <reaction evidence="12">
        <text>L-seryl-[protein] + ATP = O-phospho-L-seryl-[protein] + ADP + H(+)</text>
        <dbReference type="Rhea" id="RHEA:17989"/>
        <dbReference type="Rhea" id="RHEA-COMP:9863"/>
        <dbReference type="Rhea" id="RHEA-COMP:11604"/>
        <dbReference type="ChEBI" id="CHEBI:15378"/>
        <dbReference type="ChEBI" id="CHEBI:29999"/>
        <dbReference type="ChEBI" id="CHEBI:30616"/>
        <dbReference type="ChEBI" id="CHEBI:83421"/>
        <dbReference type="ChEBI" id="CHEBI:456216"/>
        <dbReference type="EC" id="2.7.11.1"/>
    </reaction>
</comment>
<dbReference type="Proteomes" id="UP000030671">
    <property type="component" value="Unassembled WGS sequence"/>
</dbReference>
<dbReference type="KEGG" id="hir:HETIRDRAFT_41952"/>
<dbReference type="EC" id="2.7.11.1" evidence="3"/>
<evidence type="ECO:0000256" key="6">
    <source>
        <dbReference type="ARBA" id="ARBA00022723"/>
    </source>
</evidence>
<dbReference type="GO" id="GO:0004674">
    <property type="term" value="F:protein serine/threonine kinase activity"/>
    <property type="evidence" value="ECO:0007669"/>
    <property type="project" value="UniProtKB-KW"/>
</dbReference>
<dbReference type="GO" id="GO:0005829">
    <property type="term" value="C:cytosol"/>
    <property type="evidence" value="ECO:0007669"/>
    <property type="project" value="TreeGrafter"/>
</dbReference>
<dbReference type="Pfam" id="PF09202">
    <property type="entry name" value="Rio2_N"/>
    <property type="match status" value="1"/>
</dbReference>
<dbReference type="EMBL" id="KI925454">
    <property type="protein sequence ID" value="ETW87279.1"/>
    <property type="molecule type" value="Genomic_DNA"/>
</dbReference>
<feature type="domain" description="RIO kinase" evidence="15">
    <location>
        <begin position="65"/>
        <end position="292"/>
    </location>
</feature>
<accession>W4KNL6</accession>
<evidence type="ECO:0000256" key="8">
    <source>
        <dbReference type="ARBA" id="ARBA00022777"/>
    </source>
</evidence>
<reference evidence="16 17" key="1">
    <citation type="journal article" date="2012" name="New Phytol.">
        <title>Insight into trade-off between wood decay and parasitism from the genome of a fungal forest pathogen.</title>
        <authorList>
            <person name="Olson A."/>
            <person name="Aerts A."/>
            <person name="Asiegbu F."/>
            <person name="Belbahri L."/>
            <person name="Bouzid O."/>
            <person name="Broberg A."/>
            <person name="Canback B."/>
            <person name="Coutinho P.M."/>
            <person name="Cullen D."/>
            <person name="Dalman K."/>
            <person name="Deflorio G."/>
            <person name="van Diepen L.T."/>
            <person name="Dunand C."/>
            <person name="Duplessis S."/>
            <person name="Durling M."/>
            <person name="Gonthier P."/>
            <person name="Grimwood J."/>
            <person name="Fossdal C.G."/>
            <person name="Hansson D."/>
            <person name="Henrissat B."/>
            <person name="Hietala A."/>
            <person name="Himmelstrand K."/>
            <person name="Hoffmeister D."/>
            <person name="Hogberg N."/>
            <person name="James T.Y."/>
            <person name="Karlsson M."/>
            <person name="Kohler A."/>
            <person name="Kues U."/>
            <person name="Lee Y.H."/>
            <person name="Lin Y.C."/>
            <person name="Lind M."/>
            <person name="Lindquist E."/>
            <person name="Lombard V."/>
            <person name="Lucas S."/>
            <person name="Lunden K."/>
            <person name="Morin E."/>
            <person name="Murat C."/>
            <person name="Park J."/>
            <person name="Raffaello T."/>
            <person name="Rouze P."/>
            <person name="Salamov A."/>
            <person name="Schmutz J."/>
            <person name="Solheim H."/>
            <person name="Stahlberg J."/>
            <person name="Velez H."/>
            <person name="de Vries R.P."/>
            <person name="Wiebenga A."/>
            <person name="Woodward S."/>
            <person name="Yakovlev I."/>
            <person name="Garbelotto M."/>
            <person name="Martin F."/>
            <person name="Grigoriev I.V."/>
            <person name="Stenlid J."/>
        </authorList>
    </citation>
    <scope>NUCLEOTIDE SEQUENCE [LARGE SCALE GENOMIC DNA]</scope>
    <source>
        <strain evidence="16 17">TC 32-1</strain>
    </source>
</reference>
<comment type="cofactor">
    <cofactor evidence="1">
        <name>Mg(2+)</name>
        <dbReference type="ChEBI" id="CHEBI:18420"/>
    </cofactor>
</comment>
<dbReference type="GO" id="GO:0030490">
    <property type="term" value="P:maturation of SSU-rRNA"/>
    <property type="evidence" value="ECO:0007669"/>
    <property type="project" value="TreeGrafter"/>
</dbReference>
<dbReference type="SUPFAM" id="SSF46785">
    <property type="entry name" value="Winged helix' DNA-binding domain"/>
    <property type="match status" value="1"/>
</dbReference>
<dbReference type="InterPro" id="IPR011009">
    <property type="entry name" value="Kinase-like_dom_sf"/>
</dbReference>
<dbReference type="PANTHER" id="PTHR45852">
    <property type="entry name" value="SER/THR-PROTEIN KINASE RIO2"/>
    <property type="match status" value="1"/>
</dbReference>
<dbReference type="Gene3D" id="1.10.510.10">
    <property type="entry name" value="Transferase(Phosphotransferase) domain 1"/>
    <property type="match status" value="1"/>
</dbReference>
<keyword evidence="10" id="KW-0460">Magnesium</keyword>
<sequence length="343" mass="39354">MKLDATDLRYVTSDEFRVLTAVEMGSKNHEVVPTPLIVQISGLRGGGVNKLIGSLAKRNLISKVQNSKYDGYRLTYGGYDFLAMRALSKRDSMYSVGNQIGVGKESDIYIVADLEGNEKVLKIHRLGRVSFRAIKEKRDYMGKRKSASWMYMSRLAAQKEWAFMKVLHEHDFPVPQPIDQARHCILMEFIDAYPLRQIDEVPSPGKLYSQLMDIIVRFARAGLIHGDYNEFNILIRRDSGEPVVIDFPQMVSTSHENAEYFNRDVNCIRTFFRRRFRYESAIYPRFRSTLNDDAKKGFQLDVVVEASGFGRQEMKALEQVHLCSHSSTSPGLSFHLNYSIWTP</sequence>
<dbReference type="SUPFAM" id="SSF56112">
    <property type="entry name" value="Protein kinase-like (PK-like)"/>
    <property type="match status" value="1"/>
</dbReference>
<dbReference type="OrthoDB" id="10258631at2759"/>
<dbReference type="InterPro" id="IPR030484">
    <property type="entry name" value="Rio2"/>
</dbReference>
<evidence type="ECO:0000256" key="2">
    <source>
        <dbReference type="ARBA" id="ARBA00009196"/>
    </source>
</evidence>
<dbReference type="InterPro" id="IPR000687">
    <property type="entry name" value="RIO_kinase"/>
</dbReference>
<evidence type="ECO:0000259" key="15">
    <source>
        <dbReference type="SMART" id="SM00090"/>
    </source>
</evidence>
<proteinExistence type="inferred from homology"/>
<evidence type="ECO:0000256" key="1">
    <source>
        <dbReference type="ARBA" id="ARBA00001946"/>
    </source>
</evidence>
<gene>
    <name evidence="16" type="ORF">HETIRDRAFT_41952</name>
</gene>